<comment type="caution">
    <text evidence="3">The sequence shown here is derived from an EMBL/GenBank/DDBJ whole genome shotgun (WGS) entry which is preliminary data.</text>
</comment>
<keyword evidence="4" id="KW-1185">Reference proteome</keyword>
<dbReference type="PANTHER" id="PTHR33414:SF2">
    <property type="entry name" value="PROTEIN PLASTID MOVEMENT IMPAIRED 1"/>
    <property type="match status" value="1"/>
</dbReference>
<evidence type="ECO:0000259" key="2">
    <source>
        <dbReference type="PROSITE" id="PS51840"/>
    </source>
</evidence>
<gene>
    <name evidence="3" type="ORF">CEURO_LOCUS10115</name>
</gene>
<dbReference type="InterPro" id="IPR048972">
    <property type="entry name" value="PMI1_PMIR1-2_C"/>
</dbReference>
<feature type="compositionally biased region" description="Acidic residues" evidence="1">
    <location>
        <begin position="334"/>
        <end position="344"/>
    </location>
</feature>
<reference evidence="3" key="1">
    <citation type="submission" date="2022-07" db="EMBL/GenBank/DDBJ databases">
        <authorList>
            <person name="Macas J."/>
            <person name="Novak P."/>
            <person name="Neumann P."/>
        </authorList>
    </citation>
    <scope>NUCLEOTIDE SEQUENCE</scope>
</reference>
<accession>A0A9P1E984</accession>
<proteinExistence type="predicted"/>
<dbReference type="PANTHER" id="PTHR33414">
    <property type="entry name" value="PROTEIN PLASTID MOVEMENT IMPAIRED 1-RELATED 1"/>
    <property type="match status" value="1"/>
</dbReference>
<protein>
    <recommendedName>
        <fullName evidence="2">C2 NT-type domain-containing protein</fullName>
    </recommendedName>
</protein>
<sequence>MEEQSSSRSYNSLQLLRELETLSASLYPFHHDHAAAAASTTRGKNEEEAGEGVGVRRKRISFRDMTSRLRRRDEEGRGGGGWKLPVRRAMSRILRNPPHKLSCLFCVEVAAVRGLPTSMDGQRLAVCVRKKETARMTARTVPSTVSNGSADFGETLFVMCHVYFSGGRGGTRLTFEPRPFLISVFAASSLAETGDAGGGRKLQLELGRSSVDLSQLIQESIDKSFQGIRVRQWDMSINMSSQKALGGKLFLKLWFQIMEKDDGGRSIEIYTTSEGARLAADMWMIAKKGEYEFARRQSKDCFSVSSNGSGGALPSKKLLMLDNNVEIRMLDELNQSDDNDVSESGDEKGVEDGDDMFVEFDVVDKGVEQQHQAPVDEWASSSMILSNEHHELFHRLTSCYRVKVLDSISQRIASLESIFSSSYTDSMSEGGLGSGEEEEEEEEEKEEEESVTREFIQMLDSIAQPIKAFESIFSSSHTHDNPPEEGGVDSREEEEIVTREFIKMLEEEDEKEKDLVHNNDASERLHILVPPDLGEGLGCVVQTRKGGYLASMDPLKYVSSSIKKMSNVGAAITEAPILSMQLSQPLVLLPSPTTMEGIQFFRRLAASRLEDISSHVLHFMPMDDLQGKTAEQIAFEGIAAQINSPARIRNPEDKEGPTATTSNAFSFPQIRRTFGAVMANTRNRGAQNVGEEEDDRLTVEELLAFAVQNVDKITVDALKIQAGVDEETAATLDDVSPQSSSNTQKYLEEEEENLFPLERAVPLPEWLLRDDGGGGGGGDESIVICVVVQLRDPLRQYESVGGPMIVLIQADCCMKPPPHNNNIKYDDEEKRYIVRGVNIGGIKVRGGGSGDGGRKGNVWDTEKQRVTATHWLIEYGLLGKPKNPNVIKSSAKEDFLWSFSSLKLLRNPNVKLACSQY</sequence>
<evidence type="ECO:0000313" key="4">
    <source>
        <dbReference type="Proteomes" id="UP001152484"/>
    </source>
</evidence>
<dbReference type="InterPro" id="IPR039614">
    <property type="entry name" value="PMI1-like"/>
</dbReference>
<feature type="region of interest" description="Disordered" evidence="1">
    <location>
        <begin position="333"/>
        <end position="352"/>
    </location>
</feature>
<dbReference type="Pfam" id="PF10358">
    <property type="entry name" value="NT-C2"/>
    <property type="match status" value="1"/>
</dbReference>
<evidence type="ECO:0000256" key="1">
    <source>
        <dbReference type="SAM" id="MobiDB-lite"/>
    </source>
</evidence>
<dbReference type="InterPro" id="IPR019448">
    <property type="entry name" value="NT-C2"/>
</dbReference>
<feature type="region of interest" description="Disordered" evidence="1">
    <location>
        <begin position="423"/>
        <end position="452"/>
    </location>
</feature>
<dbReference type="PROSITE" id="PS51840">
    <property type="entry name" value="C2_NT"/>
    <property type="match status" value="1"/>
</dbReference>
<feature type="domain" description="C2 NT-type" evidence="2">
    <location>
        <begin position="93"/>
        <end position="257"/>
    </location>
</feature>
<dbReference type="OrthoDB" id="656546at2759"/>
<feature type="compositionally biased region" description="Acidic residues" evidence="1">
    <location>
        <begin position="435"/>
        <end position="449"/>
    </location>
</feature>
<organism evidence="3 4">
    <name type="scientific">Cuscuta europaea</name>
    <name type="common">European dodder</name>
    <dbReference type="NCBI Taxonomy" id="41803"/>
    <lineage>
        <taxon>Eukaryota</taxon>
        <taxon>Viridiplantae</taxon>
        <taxon>Streptophyta</taxon>
        <taxon>Embryophyta</taxon>
        <taxon>Tracheophyta</taxon>
        <taxon>Spermatophyta</taxon>
        <taxon>Magnoliopsida</taxon>
        <taxon>eudicotyledons</taxon>
        <taxon>Gunneridae</taxon>
        <taxon>Pentapetalae</taxon>
        <taxon>asterids</taxon>
        <taxon>lamiids</taxon>
        <taxon>Solanales</taxon>
        <taxon>Convolvulaceae</taxon>
        <taxon>Cuscuteae</taxon>
        <taxon>Cuscuta</taxon>
        <taxon>Cuscuta subgen. Cuscuta</taxon>
    </lineage>
</organism>
<dbReference type="Pfam" id="PF21745">
    <property type="entry name" value="PMI1_PMIR1-2_C"/>
    <property type="match status" value="1"/>
</dbReference>
<evidence type="ECO:0000313" key="3">
    <source>
        <dbReference type="EMBL" id="CAH9087594.1"/>
    </source>
</evidence>
<dbReference type="Proteomes" id="UP001152484">
    <property type="component" value="Unassembled WGS sequence"/>
</dbReference>
<name>A0A9P1E984_CUSEU</name>
<feature type="region of interest" description="Disordered" evidence="1">
    <location>
        <begin position="474"/>
        <end position="494"/>
    </location>
</feature>
<feature type="region of interest" description="Disordered" evidence="1">
    <location>
        <begin position="36"/>
        <end position="57"/>
    </location>
</feature>
<dbReference type="AlphaFoldDB" id="A0A9P1E984"/>
<dbReference type="EMBL" id="CAMAPE010000019">
    <property type="protein sequence ID" value="CAH9087594.1"/>
    <property type="molecule type" value="Genomic_DNA"/>
</dbReference>